<reference evidence="2" key="1">
    <citation type="submission" date="2019-08" db="EMBL/GenBank/DDBJ databases">
        <authorList>
            <person name="Kucharzyk K."/>
            <person name="Murdoch R.W."/>
            <person name="Higgins S."/>
            <person name="Loffler F."/>
        </authorList>
    </citation>
    <scope>NUCLEOTIDE SEQUENCE</scope>
</reference>
<dbReference type="SMART" id="SM01321">
    <property type="entry name" value="Y1_Tnp"/>
    <property type="match status" value="1"/>
</dbReference>
<dbReference type="CDD" id="cd00093">
    <property type="entry name" value="HTH_XRE"/>
    <property type="match status" value="1"/>
</dbReference>
<dbReference type="InterPro" id="IPR001387">
    <property type="entry name" value="Cro/C1-type_HTH"/>
</dbReference>
<dbReference type="SUPFAM" id="SSF143422">
    <property type="entry name" value="Transposase IS200-like"/>
    <property type="match status" value="1"/>
</dbReference>
<dbReference type="InterPro" id="IPR036515">
    <property type="entry name" value="Transposase_17_sf"/>
</dbReference>
<proteinExistence type="predicted"/>
<dbReference type="GO" id="GO:0003677">
    <property type="term" value="F:DNA binding"/>
    <property type="evidence" value="ECO:0007669"/>
    <property type="project" value="InterPro"/>
</dbReference>
<gene>
    <name evidence="2" type="ORF">SDC9_32543</name>
</gene>
<organism evidence="2">
    <name type="scientific">bioreactor metagenome</name>
    <dbReference type="NCBI Taxonomy" id="1076179"/>
    <lineage>
        <taxon>unclassified sequences</taxon>
        <taxon>metagenomes</taxon>
        <taxon>ecological metagenomes</taxon>
    </lineage>
</organism>
<dbReference type="PANTHER" id="PTHR34322">
    <property type="entry name" value="TRANSPOSASE, Y1_TNP DOMAIN-CONTAINING"/>
    <property type="match status" value="1"/>
</dbReference>
<dbReference type="InterPro" id="IPR002686">
    <property type="entry name" value="Transposase_17"/>
</dbReference>
<dbReference type="PANTHER" id="PTHR34322:SF2">
    <property type="entry name" value="TRANSPOSASE IS200-LIKE DOMAIN-CONTAINING PROTEIN"/>
    <property type="match status" value="1"/>
</dbReference>
<sequence>MSRQKRDRSSTGVYHIMLRGINRGDIFLEDDDKAVFLNILLQKKSKGEYALHAYCLMDNHLHLLIEEKEDDIARIMKRIGITYVSYFNKKYQRIGPLFQDRYKSEKVENDGYLLTAMRYIHNNPVAAGLVKNQGAYKWSSYNEYLKQRKSLMVADTALILGIFGSDVKYAQEGFLEFMKQKDDVRYLDDYNETDELEQGKRIWQKLSLEKIEGEIRLRELRERTGLSIRKLSIITGINKDKISRILK</sequence>
<dbReference type="EMBL" id="VSSQ01000223">
    <property type="protein sequence ID" value="MPL86561.1"/>
    <property type="molecule type" value="Genomic_DNA"/>
</dbReference>
<dbReference type="GO" id="GO:0004803">
    <property type="term" value="F:transposase activity"/>
    <property type="evidence" value="ECO:0007669"/>
    <property type="project" value="InterPro"/>
</dbReference>
<dbReference type="Gene3D" id="3.30.70.1290">
    <property type="entry name" value="Transposase IS200-like"/>
    <property type="match status" value="1"/>
</dbReference>
<protein>
    <recommendedName>
        <fullName evidence="1">Transposase IS200-like domain-containing protein</fullName>
    </recommendedName>
</protein>
<accession>A0A644V5U7</accession>
<comment type="caution">
    <text evidence="2">The sequence shown here is derived from an EMBL/GenBank/DDBJ whole genome shotgun (WGS) entry which is preliminary data.</text>
</comment>
<evidence type="ECO:0000259" key="1">
    <source>
        <dbReference type="SMART" id="SM01321"/>
    </source>
</evidence>
<name>A0A644V5U7_9ZZZZ</name>
<dbReference type="GO" id="GO:0006313">
    <property type="term" value="P:DNA transposition"/>
    <property type="evidence" value="ECO:0007669"/>
    <property type="project" value="InterPro"/>
</dbReference>
<feature type="domain" description="Transposase IS200-like" evidence="1">
    <location>
        <begin position="9"/>
        <end position="123"/>
    </location>
</feature>
<evidence type="ECO:0000313" key="2">
    <source>
        <dbReference type="EMBL" id="MPL86561.1"/>
    </source>
</evidence>
<dbReference type="AlphaFoldDB" id="A0A644V5U7"/>
<dbReference type="Pfam" id="PF01797">
    <property type="entry name" value="Y1_Tnp"/>
    <property type="match status" value="1"/>
</dbReference>